<comment type="caution">
    <text evidence="1">The sequence shown here is derived from an EMBL/GenBank/DDBJ whole genome shotgun (WGS) entry which is preliminary data.</text>
</comment>
<protein>
    <submittedName>
        <fullName evidence="1">Uncharacterized protein</fullName>
    </submittedName>
</protein>
<accession>A0ABR5HTS7</accession>
<dbReference type="RefSeq" id="WP_048573912.1">
    <property type="nucleotide sequence ID" value="NZ_LFEH01000114.1"/>
</dbReference>
<organism evidence="1 2">
    <name type="scientific">Streptomyces leeuwenhoekii</name>
    <dbReference type="NCBI Taxonomy" id="1437453"/>
    <lineage>
        <taxon>Bacteria</taxon>
        <taxon>Bacillati</taxon>
        <taxon>Actinomycetota</taxon>
        <taxon>Actinomycetes</taxon>
        <taxon>Kitasatosporales</taxon>
        <taxon>Streptomycetaceae</taxon>
        <taxon>Streptomyces</taxon>
    </lineage>
</organism>
<reference evidence="1 2" key="1">
    <citation type="submission" date="2015-06" db="EMBL/GenBank/DDBJ databases">
        <title>Draft genome sequence of Streptomyces leeuwenhoekii C58, which produces the novel lasso peptide, chaxapeptin.</title>
        <authorList>
            <person name="Yi Y."/>
            <person name="Hai D."/>
            <person name="Jaspars M."/>
            <person name="Sheng H."/>
            <person name="Rateb M.E."/>
            <person name="Bull A."/>
            <person name="Goodfellow M."/>
            <person name="Asenjo J.A."/>
            <person name="Ebel R."/>
        </authorList>
    </citation>
    <scope>NUCLEOTIDE SEQUENCE [LARGE SCALE GENOMIC DNA]</scope>
    <source>
        <strain evidence="1 2">C58</strain>
    </source>
</reference>
<evidence type="ECO:0000313" key="2">
    <source>
        <dbReference type="Proteomes" id="UP000037274"/>
    </source>
</evidence>
<gene>
    <name evidence="1" type="ORF">ACH49_24110</name>
</gene>
<name>A0ABR5HTS7_STRLW</name>
<sequence>MTTDTDSATAALYAQALQSTAAAPNRCTVPWGVCPEHGGTLKSRARATEGFDSWCTDPVCFNVWPYDRLDAACTEPATHTIQADDSDRYVVCDGHALTARAQITDGQVLRLPA</sequence>
<proteinExistence type="predicted"/>
<dbReference type="Proteomes" id="UP000037274">
    <property type="component" value="Unassembled WGS sequence"/>
</dbReference>
<evidence type="ECO:0000313" key="1">
    <source>
        <dbReference type="EMBL" id="KMS72136.1"/>
    </source>
</evidence>
<dbReference type="EMBL" id="LFEH01000114">
    <property type="protein sequence ID" value="KMS72136.1"/>
    <property type="molecule type" value="Genomic_DNA"/>
</dbReference>
<keyword evidence="2" id="KW-1185">Reference proteome</keyword>